<proteinExistence type="predicted"/>
<gene>
    <name evidence="2" type="ORF">BT96DRAFT_1008794</name>
</gene>
<organism evidence="2 3">
    <name type="scientific">Gymnopus androsaceus JB14</name>
    <dbReference type="NCBI Taxonomy" id="1447944"/>
    <lineage>
        <taxon>Eukaryota</taxon>
        <taxon>Fungi</taxon>
        <taxon>Dikarya</taxon>
        <taxon>Basidiomycota</taxon>
        <taxon>Agaricomycotina</taxon>
        <taxon>Agaricomycetes</taxon>
        <taxon>Agaricomycetidae</taxon>
        <taxon>Agaricales</taxon>
        <taxon>Marasmiineae</taxon>
        <taxon>Omphalotaceae</taxon>
        <taxon>Gymnopus</taxon>
    </lineage>
</organism>
<feature type="transmembrane region" description="Helical" evidence="1">
    <location>
        <begin position="154"/>
        <end position="177"/>
    </location>
</feature>
<keyword evidence="1" id="KW-1133">Transmembrane helix</keyword>
<keyword evidence="1" id="KW-0472">Membrane</keyword>
<reference evidence="2" key="1">
    <citation type="journal article" date="2019" name="Environ. Microbiol.">
        <title>Fungal ecological strategies reflected in gene transcription - a case study of two litter decomposers.</title>
        <authorList>
            <person name="Barbi F."/>
            <person name="Kohler A."/>
            <person name="Barry K."/>
            <person name="Baskaran P."/>
            <person name="Daum C."/>
            <person name="Fauchery L."/>
            <person name="Ihrmark K."/>
            <person name="Kuo A."/>
            <person name="LaButti K."/>
            <person name="Lipzen A."/>
            <person name="Morin E."/>
            <person name="Grigoriev I.V."/>
            <person name="Henrissat B."/>
            <person name="Lindahl B."/>
            <person name="Martin F."/>
        </authorList>
    </citation>
    <scope>NUCLEOTIDE SEQUENCE</scope>
    <source>
        <strain evidence="2">JB14</strain>
    </source>
</reference>
<protein>
    <submittedName>
        <fullName evidence="2">Uncharacterized protein</fullName>
    </submittedName>
</protein>
<accession>A0A6A4GEB4</accession>
<keyword evidence="3" id="KW-1185">Reference proteome</keyword>
<dbReference type="AlphaFoldDB" id="A0A6A4GEB4"/>
<evidence type="ECO:0000313" key="2">
    <source>
        <dbReference type="EMBL" id="KAE9383781.1"/>
    </source>
</evidence>
<dbReference type="EMBL" id="ML770330">
    <property type="protein sequence ID" value="KAE9383781.1"/>
    <property type="molecule type" value="Genomic_DNA"/>
</dbReference>
<evidence type="ECO:0000313" key="3">
    <source>
        <dbReference type="Proteomes" id="UP000799118"/>
    </source>
</evidence>
<name>A0A6A4GEB4_9AGAR</name>
<dbReference type="OrthoDB" id="2544694at2759"/>
<evidence type="ECO:0000256" key="1">
    <source>
        <dbReference type="SAM" id="Phobius"/>
    </source>
</evidence>
<dbReference type="Proteomes" id="UP000799118">
    <property type="component" value="Unassembled WGS sequence"/>
</dbReference>
<sequence length="238" mass="26165">MAFGFIVCLPAPDAFRRNTKNVDHFNDIPAIRKKLQCSLLHIIADSTVNHVVVEMQQYRSIVLIFRISQTSVSGYKSSKNGLVLLPLWSTLQKLDTPLGQCAPLIISKSLIYDHNVMECCLSIDGHGVLACALKLLVIGAFARPLKDNPDKASGYGGAAAFFVFIYTVVFGAISLAIPRVYPLTGNAWMLLDGVSETNGSRCWSLETLVLARSHFHPSTLHIYKAINLLTTGTLLLQY</sequence>
<keyword evidence="1" id="KW-0812">Transmembrane</keyword>